<gene>
    <name evidence="2" type="ORF">F443_23118</name>
</gene>
<dbReference type="HOGENOM" id="CLU_140782_1_0_1"/>
<proteinExistence type="predicted"/>
<keyword evidence="3" id="KW-1185">Reference proteome</keyword>
<evidence type="ECO:0000313" key="3">
    <source>
        <dbReference type="Proteomes" id="UP000018721"/>
    </source>
</evidence>
<evidence type="ECO:0008006" key="4">
    <source>
        <dbReference type="Google" id="ProtNLM"/>
    </source>
</evidence>
<feature type="non-terminal residue" evidence="2">
    <location>
        <position position="1"/>
    </location>
</feature>
<evidence type="ECO:0000313" key="2">
    <source>
        <dbReference type="EMBL" id="ETI29766.1"/>
    </source>
</evidence>
<dbReference type="Proteomes" id="UP000018721">
    <property type="component" value="Unassembled WGS sequence"/>
</dbReference>
<evidence type="ECO:0000256" key="1">
    <source>
        <dbReference type="SAM" id="MobiDB-lite"/>
    </source>
</evidence>
<reference evidence="2 3" key="1">
    <citation type="submission" date="2013-11" db="EMBL/GenBank/DDBJ databases">
        <title>The Genome Sequence of Phytophthora parasitica P1569.</title>
        <authorList>
            <consortium name="The Broad Institute Genomics Platform"/>
            <person name="Russ C."/>
            <person name="Tyler B."/>
            <person name="Panabieres F."/>
            <person name="Shan W."/>
            <person name="Tripathy S."/>
            <person name="Grunwald N."/>
            <person name="Machado M."/>
            <person name="Johnson C.S."/>
            <person name="Arredondo F."/>
            <person name="Hong C."/>
            <person name="Coffey M."/>
            <person name="Young S.K."/>
            <person name="Zeng Q."/>
            <person name="Gargeya S."/>
            <person name="Fitzgerald M."/>
            <person name="Abouelleil A."/>
            <person name="Alvarado L."/>
            <person name="Chapman S.B."/>
            <person name="Gainer-Dewar J."/>
            <person name="Goldberg J."/>
            <person name="Griggs A."/>
            <person name="Gujja S."/>
            <person name="Hansen M."/>
            <person name="Howarth C."/>
            <person name="Imamovic A."/>
            <person name="Ireland A."/>
            <person name="Larimer J."/>
            <person name="McCowan C."/>
            <person name="Murphy C."/>
            <person name="Pearson M."/>
            <person name="Poon T.W."/>
            <person name="Priest M."/>
            <person name="Roberts A."/>
            <person name="Saif S."/>
            <person name="Shea T."/>
            <person name="Sykes S."/>
            <person name="Wortman J."/>
            <person name="Nusbaum C."/>
            <person name="Birren B."/>
        </authorList>
    </citation>
    <scope>NUCLEOTIDE SEQUENCE [LARGE SCALE GENOMIC DNA]</scope>
    <source>
        <strain evidence="2 3">P1569</strain>
    </source>
</reference>
<sequence>FCNIIPRFALPRNSLHRGPHQPVIPNASIPPRPSRRCRDGFPHRSYFRGADQVVNIHKRMLRYHSNNKSDGEEDYEEREIPAGADLAHLARLAKTNKADSLETTLKDFFKGMDKGGVNPFNIHKTELSAEDFDTLRQRFATWYRHYKDFE</sequence>
<dbReference type="EMBL" id="ANIZ01004849">
    <property type="protein sequence ID" value="ETI29766.1"/>
    <property type="molecule type" value="Genomic_DNA"/>
</dbReference>
<protein>
    <recommendedName>
        <fullName evidence="4">RxLR effector protein</fullName>
    </recommendedName>
</protein>
<dbReference type="AlphaFoldDB" id="V9DSY2"/>
<comment type="caution">
    <text evidence="2">The sequence shown here is derived from an EMBL/GenBank/DDBJ whole genome shotgun (WGS) entry which is preliminary data.</text>
</comment>
<organism evidence="2 3">
    <name type="scientific">Phytophthora nicotianae P1569</name>
    <dbReference type="NCBI Taxonomy" id="1317065"/>
    <lineage>
        <taxon>Eukaryota</taxon>
        <taxon>Sar</taxon>
        <taxon>Stramenopiles</taxon>
        <taxon>Oomycota</taxon>
        <taxon>Peronosporomycetes</taxon>
        <taxon>Peronosporales</taxon>
        <taxon>Peronosporaceae</taxon>
        <taxon>Phytophthora</taxon>
    </lineage>
</organism>
<dbReference type="eggNOG" id="ENOG502RGK4">
    <property type="taxonomic scope" value="Eukaryota"/>
</dbReference>
<name>V9DSY2_PHYNI</name>
<feature type="region of interest" description="Disordered" evidence="1">
    <location>
        <begin position="14"/>
        <end position="35"/>
    </location>
</feature>
<accession>V9DSY2</accession>
<dbReference type="OrthoDB" id="10485562at2759"/>